<sequence>MKKRHFCAIALHLCFVIEKAPLLRGLIAHVKLPLSRFTVLVYQSSGYHHTFWPISKQTCSITAEICAGEKLERAQERTQDTEGSNKELFRAQGLRKRTIVLIFSW</sequence>
<reference evidence="2 3" key="1">
    <citation type="submission" date="2021-06" db="EMBL/GenBank/DDBJ databases">
        <title>Caerostris extrusa draft genome.</title>
        <authorList>
            <person name="Kono N."/>
            <person name="Arakawa K."/>
        </authorList>
    </citation>
    <scope>NUCLEOTIDE SEQUENCE [LARGE SCALE GENOMIC DNA]</scope>
</reference>
<gene>
    <name evidence="2" type="ORF">CEXT_489311</name>
</gene>
<keyword evidence="3" id="KW-1185">Reference proteome</keyword>
<evidence type="ECO:0008006" key="4">
    <source>
        <dbReference type="Google" id="ProtNLM"/>
    </source>
</evidence>
<evidence type="ECO:0000256" key="1">
    <source>
        <dbReference type="SAM" id="SignalP"/>
    </source>
</evidence>
<proteinExistence type="predicted"/>
<accession>A0AAV4MNR6</accession>
<comment type="caution">
    <text evidence="2">The sequence shown here is derived from an EMBL/GenBank/DDBJ whole genome shotgun (WGS) entry which is preliminary data.</text>
</comment>
<dbReference type="EMBL" id="BPLR01020017">
    <property type="protein sequence ID" value="GIX74008.1"/>
    <property type="molecule type" value="Genomic_DNA"/>
</dbReference>
<evidence type="ECO:0000313" key="3">
    <source>
        <dbReference type="Proteomes" id="UP001054945"/>
    </source>
</evidence>
<name>A0AAV4MNR6_CAEEX</name>
<protein>
    <recommendedName>
        <fullName evidence="4">Secreted protein</fullName>
    </recommendedName>
</protein>
<dbReference type="AlphaFoldDB" id="A0AAV4MNR6"/>
<organism evidence="2 3">
    <name type="scientific">Caerostris extrusa</name>
    <name type="common">Bark spider</name>
    <name type="synonym">Caerostris bankana</name>
    <dbReference type="NCBI Taxonomy" id="172846"/>
    <lineage>
        <taxon>Eukaryota</taxon>
        <taxon>Metazoa</taxon>
        <taxon>Ecdysozoa</taxon>
        <taxon>Arthropoda</taxon>
        <taxon>Chelicerata</taxon>
        <taxon>Arachnida</taxon>
        <taxon>Araneae</taxon>
        <taxon>Araneomorphae</taxon>
        <taxon>Entelegynae</taxon>
        <taxon>Araneoidea</taxon>
        <taxon>Araneidae</taxon>
        <taxon>Caerostris</taxon>
    </lineage>
</organism>
<dbReference type="Proteomes" id="UP001054945">
    <property type="component" value="Unassembled WGS sequence"/>
</dbReference>
<feature type="signal peptide" evidence="1">
    <location>
        <begin position="1"/>
        <end position="25"/>
    </location>
</feature>
<keyword evidence="1" id="KW-0732">Signal</keyword>
<evidence type="ECO:0000313" key="2">
    <source>
        <dbReference type="EMBL" id="GIX74008.1"/>
    </source>
</evidence>
<feature type="chain" id="PRO_5043999886" description="Secreted protein" evidence="1">
    <location>
        <begin position="26"/>
        <end position="105"/>
    </location>
</feature>